<dbReference type="GO" id="GO:0003700">
    <property type="term" value="F:DNA-binding transcription factor activity"/>
    <property type="evidence" value="ECO:0007669"/>
    <property type="project" value="InterPro"/>
</dbReference>
<feature type="domain" description="RWP-RK" evidence="6">
    <location>
        <begin position="69"/>
        <end position="113"/>
    </location>
</feature>
<keyword evidence="2" id="KW-0238">DNA-binding</keyword>
<accession>A0A0V0H824</accession>
<evidence type="ECO:0000256" key="3">
    <source>
        <dbReference type="ARBA" id="ARBA00023163"/>
    </source>
</evidence>
<dbReference type="GO" id="GO:0003677">
    <property type="term" value="F:DNA binding"/>
    <property type="evidence" value="ECO:0007669"/>
    <property type="project" value="UniProtKB-KW"/>
</dbReference>
<protein>
    <submittedName>
        <fullName evidence="7">Putative ovule protein</fullName>
    </submittedName>
</protein>
<dbReference type="PANTHER" id="PTHR32002">
    <property type="entry name" value="PROTEIN NLP8"/>
    <property type="match status" value="1"/>
</dbReference>
<evidence type="ECO:0000256" key="2">
    <source>
        <dbReference type="ARBA" id="ARBA00023125"/>
    </source>
</evidence>
<evidence type="ECO:0000259" key="6">
    <source>
        <dbReference type="Pfam" id="PF02042"/>
    </source>
</evidence>
<evidence type="ECO:0000256" key="4">
    <source>
        <dbReference type="ARBA" id="ARBA00023242"/>
    </source>
</evidence>
<name>A0A0V0H824_SOLCH</name>
<dbReference type="Pfam" id="PF02042">
    <property type="entry name" value="RWP-RK"/>
    <property type="match status" value="1"/>
</dbReference>
<evidence type="ECO:0000256" key="1">
    <source>
        <dbReference type="ARBA" id="ARBA00023015"/>
    </source>
</evidence>
<dbReference type="AlphaFoldDB" id="A0A0V0H824"/>
<dbReference type="PANTHER" id="PTHR32002:SF62">
    <property type="entry name" value="PROTEIN NLP6-LIKE ISOFORM X1"/>
    <property type="match status" value="1"/>
</dbReference>
<dbReference type="InterPro" id="IPR003035">
    <property type="entry name" value="RWP-RK_dom"/>
</dbReference>
<organism evidence="7">
    <name type="scientific">Solanum chacoense</name>
    <name type="common">Chaco potato</name>
    <dbReference type="NCBI Taxonomy" id="4108"/>
    <lineage>
        <taxon>Eukaryota</taxon>
        <taxon>Viridiplantae</taxon>
        <taxon>Streptophyta</taxon>
        <taxon>Embryophyta</taxon>
        <taxon>Tracheophyta</taxon>
        <taxon>Spermatophyta</taxon>
        <taxon>Magnoliopsida</taxon>
        <taxon>eudicotyledons</taxon>
        <taxon>Gunneridae</taxon>
        <taxon>Pentapetalae</taxon>
        <taxon>asterids</taxon>
        <taxon>lamiids</taxon>
        <taxon>Solanales</taxon>
        <taxon>Solanaceae</taxon>
        <taxon>Solanoideae</taxon>
        <taxon>Solaneae</taxon>
        <taxon>Solanum</taxon>
    </lineage>
</organism>
<dbReference type="InterPro" id="IPR045012">
    <property type="entry name" value="NLP"/>
</dbReference>
<evidence type="ECO:0000313" key="7">
    <source>
        <dbReference type="EMBL" id="JAP16333.1"/>
    </source>
</evidence>
<sequence>DSPSSQPESSDFASVWLNSSEIDKHWLGSFNSIDLAQIDSQSNVDIARSGISHSMKKKAIEKIQKDYGITPQIVEQHFGLTLKQAAKALNVSESTLKRIRNVFGMPRWPNHKTGKAYHHVSQGISLPGVADHLVLNRKNVNTRSTLVDCGLLDNNDQVPTAPPRATDPLLNDLHIAREQNDALRTEIETLRTNLAESQGEVARLKDQLLQQLQDSNARVDHLLKLLESSHSPPPSSS</sequence>
<feature type="non-terminal residue" evidence="7">
    <location>
        <position position="1"/>
    </location>
</feature>
<keyword evidence="4" id="KW-0539">Nucleus</keyword>
<keyword evidence="3" id="KW-0804">Transcription</keyword>
<keyword evidence="5" id="KW-0175">Coiled coil</keyword>
<proteinExistence type="predicted"/>
<keyword evidence="1" id="KW-0805">Transcription regulation</keyword>
<evidence type="ECO:0000256" key="5">
    <source>
        <dbReference type="SAM" id="Coils"/>
    </source>
</evidence>
<feature type="coiled-coil region" evidence="5">
    <location>
        <begin position="173"/>
        <end position="225"/>
    </location>
</feature>
<reference evidence="7" key="1">
    <citation type="submission" date="2015-12" db="EMBL/GenBank/DDBJ databases">
        <title>Gene expression during late stages of embryo sac development: a critical building block for successful pollen-pistil interactions.</title>
        <authorList>
            <person name="Liu Y."/>
            <person name="Joly V."/>
            <person name="Sabar M."/>
            <person name="Matton D.P."/>
        </authorList>
    </citation>
    <scope>NUCLEOTIDE SEQUENCE</scope>
</reference>
<dbReference type="EMBL" id="GEDG01023964">
    <property type="protein sequence ID" value="JAP16333.1"/>
    <property type="molecule type" value="Transcribed_RNA"/>
</dbReference>